<dbReference type="PANTHER" id="PTHR30093:SF34">
    <property type="entry name" value="PREPILIN PEPTIDASE-DEPENDENT PROTEIN D"/>
    <property type="match status" value="1"/>
</dbReference>
<organism evidence="5 6">
    <name type="scientific">Rhodanobacter terrae</name>
    <dbReference type="NCBI Taxonomy" id="418647"/>
    <lineage>
        <taxon>Bacteria</taxon>
        <taxon>Pseudomonadati</taxon>
        <taxon>Pseudomonadota</taxon>
        <taxon>Gammaproteobacteria</taxon>
        <taxon>Lysobacterales</taxon>
        <taxon>Rhodanobacteraceae</taxon>
        <taxon>Rhodanobacter</taxon>
    </lineage>
</organism>
<name>A0ABW0SS63_9GAMM</name>
<evidence type="ECO:0000313" key="6">
    <source>
        <dbReference type="Proteomes" id="UP001596111"/>
    </source>
</evidence>
<dbReference type="NCBIfam" id="TIGR02532">
    <property type="entry name" value="IV_pilin_GFxxxE"/>
    <property type="match status" value="1"/>
</dbReference>
<keyword evidence="4" id="KW-0472">Membrane</keyword>
<evidence type="ECO:0000256" key="3">
    <source>
        <dbReference type="RuleBase" id="RU000389"/>
    </source>
</evidence>
<comment type="similarity">
    <text evidence="1 3">Belongs to the N-Me-Phe pilin family.</text>
</comment>
<accession>A0ABW0SS63</accession>
<evidence type="ECO:0000313" key="5">
    <source>
        <dbReference type="EMBL" id="MFC5579622.1"/>
    </source>
</evidence>
<dbReference type="RefSeq" id="WP_377323366.1">
    <property type="nucleotide sequence ID" value="NZ_JBHSNG010000001.1"/>
</dbReference>
<evidence type="ECO:0000256" key="1">
    <source>
        <dbReference type="ARBA" id="ARBA00005233"/>
    </source>
</evidence>
<comment type="caution">
    <text evidence="5">The sequence shown here is derived from an EMBL/GenBank/DDBJ whole genome shotgun (WGS) entry which is preliminary data.</text>
</comment>
<feature type="transmembrane region" description="Helical" evidence="4">
    <location>
        <begin position="12"/>
        <end position="32"/>
    </location>
</feature>
<dbReference type="Pfam" id="PF07963">
    <property type="entry name" value="N_methyl"/>
    <property type="match status" value="1"/>
</dbReference>
<dbReference type="InterPro" id="IPR001082">
    <property type="entry name" value="Pilin"/>
</dbReference>
<evidence type="ECO:0000256" key="4">
    <source>
        <dbReference type="SAM" id="Phobius"/>
    </source>
</evidence>
<keyword evidence="4" id="KW-0812">Transmembrane</keyword>
<dbReference type="Pfam" id="PF00114">
    <property type="entry name" value="Pilin"/>
    <property type="match status" value="1"/>
</dbReference>
<keyword evidence="4" id="KW-1133">Transmembrane helix</keyword>
<dbReference type="InterPro" id="IPR012902">
    <property type="entry name" value="N_methyl_site"/>
</dbReference>
<dbReference type="PANTHER" id="PTHR30093">
    <property type="entry name" value="GENERAL SECRETION PATHWAY PROTEIN G"/>
    <property type="match status" value="1"/>
</dbReference>
<keyword evidence="6" id="KW-1185">Reference proteome</keyword>
<dbReference type="PROSITE" id="PS00409">
    <property type="entry name" value="PROKAR_NTER_METHYL"/>
    <property type="match status" value="1"/>
</dbReference>
<keyword evidence="2" id="KW-0488">Methylation</keyword>
<dbReference type="Proteomes" id="UP001596111">
    <property type="component" value="Unassembled WGS sequence"/>
</dbReference>
<gene>
    <name evidence="5" type="ORF">ACFPPB_00625</name>
</gene>
<evidence type="ECO:0000256" key="2">
    <source>
        <dbReference type="ARBA" id="ARBA00022481"/>
    </source>
</evidence>
<reference evidence="6" key="1">
    <citation type="journal article" date="2019" name="Int. J. Syst. Evol. Microbiol.">
        <title>The Global Catalogue of Microorganisms (GCM) 10K type strain sequencing project: providing services to taxonomists for standard genome sequencing and annotation.</title>
        <authorList>
            <consortium name="The Broad Institute Genomics Platform"/>
            <consortium name="The Broad Institute Genome Sequencing Center for Infectious Disease"/>
            <person name="Wu L."/>
            <person name="Ma J."/>
        </authorList>
    </citation>
    <scope>NUCLEOTIDE SEQUENCE [LARGE SCALE GENOMIC DNA]</scope>
    <source>
        <strain evidence="6">CGMCC 1.13587</strain>
    </source>
</reference>
<dbReference type="InterPro" id="IPR045584">
    <property type="entry name" value="Pilin-like"/>
</dbReference>
<keyword evidence="3" id="KW-0281">Fimbrium</keyword>
<proteinExistence type="inferred from homology"/>
<dbReference type="SUPFAM" id="SSF54523">
    <property type="entry name" value="Pili subunits"/>
    <property type="match status" value="1"/>
</dbReference>
<dbReference type="EMBL" id="JBHSNG010000001">
    <property type="protein sequence ID" value="MFC5579622.1"/>
    <property type="molecule type" value="Genomic_DNA"/>
</dbReference>
<sequence>MKKSMQKGFTLIELMIVVAIIAILAAIAIPAYQDYLVRTQVSEGAVLADGAKTAVAEFYSNTGRLSTSGGNASVGLASALSISGKYVSSVTVAPTTGIITAAYGGPKASTQIPTAATLVLSPVTSAGSISWTCRAGSSALKSKYLPTSCR</sequence>
<dbReference type="Gene3D" id="3.30.700.10">
    <property type="entry name" value="Glycoprotein, Type 4 Pilin"/>
    <property type="match status" value="1"/>
</dbReference>
<protein>
    <submittedName>
        <fullName evidence="5">Pilin</fullName>
    </submittedName>
</protein>